<protein>
    <recommendedName>
        <fullName evidence="3">Rhodopsin domain-containing protein</fullName>
    </recommendedName>
</protein>
<evidence type="ECO:0000256" key="2">
    <source>
        <dbReference type="SAM" id="Phobius"/>
    </source>
</evidence>
<proteinExistence type="predicted"/>
<dbReference type="InterPro" id="IPR049326">
    <property type="entry name" value="Rhodopsin_dom_fungi"/>
</dbReference>
<dbReference type="OrthoDB" id="3918601at2759"/>
<dbReference type="EMBL" id="AMWN01000001">
    <property type="protein sequence ID" value="EXJ95667.1"/>
    <property type="molecule type" value="Genomic_DNA"/>
</dbReference>
<evidence type="ECO:0000256" key="1">
    <source>
        <dbReference type="SAM" id="MobiDB-lite"/>
    </source>
</evidence>
<feature type="transmembrane region" description="Helical" evidence="2">
    <location>
        <begin position="184"/>
        <end position="209"/>
    </location>
</feature>
<dbReference type="RefSeq" id="XP_007719896.1">
    <property type="nucleotide sequence ID" value="XM_007721706.1"/>
</dbReference>
<dbReference type="HOGENOM" id="CLU_036632_1_0_1"/>
<feature type="transmembrane region" description="Helical" evidence="2">
    <location>
        <begin position="139"/>
        <end position="164"/>
    </location>
</feature>
<dbReference type="Pfam" id="PF20684">
    <property type="entry name" value="Fung_rhodopsin"/>
    <property type="match status" value="1"/>
</dbReference>
<evidence type="ECO:0000259" key="3">
    <source>
        <dbReference type="Pfam" id="PF20684"/>
    </source>
</evidence>
<dbReference type="eggNOG" id="ENOG502SMZV">
    <property type="taxonomic scope" value="Eukaryota"/>
</dbReference>
<dbReference type="Proteomes" id="UP000019484">
    <property type="component" value="Unassembled WGS sequence"/>
</dbReference>
<feature type="compositionally biased region" description="Polar residues" evidence="1">
    <location>
        <begin position="326"/>
        <end position="342"/>
    </location>
</feature>
<feature type="transmembrane region" description="Helical" evidence="2">
    <location>
        <begin position="221"/>
        <end position="241"/>
    </location>
</feature>
<dbReference type="GeneID" id="19155695"/>
<evidence type="ECO:0000313" key="4">
    <source>
        <dbReference type="EMBL" id="EXJ95667.1"/>
    </source>
</evidence>
<feature type="transmembrane region" description="Helical" evidence="2">
    <location>
        <begin position="53"/>
        <end position="75"/>
    </location>
</feature>
<reference evidence="4 5" key="1">
    <citation type="submission" date="2013-03" db="EMBL/GenBank/DDBJ databases">
        <title>The Genome Sequence of Capronia coronata CBS 617.96.</title>
        <authorList>
            <consortium name="The Broad Institute Genomics Platform"/>
            <person name="Cuomo C."/>
            <person name="de Hoog S."/>
            <person name="Gorbushina A."/>
            <person name="Walker B."/>
            <person name="Young S.K."/>
            <person name="Zeng Q."/>
            <person name="Gargeya S."/>
            <person name="Fitzgerald M."/>
            <person name="Haas B."/>
            <person name="Abouelleil A."/>
            <person name="Allen A.W."/>
            <person name="Alvarado L."/>
            <person name="Arachchi H.M."/>
            <person name="Berlin A.M."/>
            <person name="Chapman S.B."/>
            <person name="Gainer-Dewar J."/>
            <person name="Goldberg J."/>
            <person name="Griggs A."/>
            <person name="Gujja S."/>
            <person name="Hansen M."/>
            <person name="Howarth C."/>
            <person name="Imamovic A."/>
            <person name="Ireland A."/>
            <person name="Larimer J."/>
            <person name="McCowan C."/>
            <person name="Murphy C."/>
            <person name="Pearson M."/>
            <person name="Poon T.W."/>
            <person name="Priest M."/>
            <person name="Roberts A."/>
            <person name="Saif S."/>
            <person name="Shea T."/>
            <person name="Sisk P."/>
            <person name="Sykes S."/>
            <person name="Wortman J."/>
            <person name="Nusbaum C."/>
            <person name="Birren B."/>
        </authorList>
    </citation>
    <scope>NUCLEOTIDE SEQUENCE [LARGE SCALE GENOMIC DNA]</scope>
    <source>
        <strain evidence="4 5">CBS 617.96</strain>
    </source>
</reference>
<feature type="transmembrane region" description="Helical" evidence="2">
    <location>
        <begin position="95"/>
        <end position="118"/>
    </location>
</feature>
<comment type="caution">
    <text evidence="4">The sequence shown here is derived from an EMBL/GenBank/DDBJ whole genome shotgun (WGS) entry which is preliminary data.</text>
</comment>
<keyword evidence="5" id="KW-1185">Reference proteome</keyword>
<feature type="domain" description="Rhodopsin" evidence="3">
    <location>
        <begin position="45"/>
        <end position="283"/>
    </location>
</feature>
<dbReference type="PANTHER" id="PTHR39614">
    <property type="entry name" value="INTEGRAL MEMBRANE PROTEIN"/>
    <property type="match status" value="1"/>
</dbReference>
<keyword evidence="2" id="KW-0472">Membrane</keyword>
<keyword evidence="2" id="KW-1133">Transmembrane helix</keyword>
<feature type="transmembrane region" description="Helical" evidence="2">
    <location>
        <begin position="253"/>
        <end position="275"/>
    </location>
</feature>
<accession>W9YRY8</accession>
<dbReference type="AlphaFoldDB" id="W9YRY8"/>
<evidence type="ECO:0000313" key="5">
    <source>
        <dbReference type="Proteomes" id="UP000019484"/>
    </source>
</evidence>
<dbReference type="PANTHER" id="PTHR39614:SF2">
    <property type="entry name" value="INTEGRAL MEMBRANE PROTEIN"/>
    <property type="match status" value="1"/>
</dbReference>
<feature type="region of interest" description="Disordered" evidence="1">
    <location>
        <begin position="318"/>
        <end position="363"/>
    </location>
</feature>
<gene>
    <name evidence="4" type="ORF">A1O1_00789</name>
</gene>
<feature type="transmembrane region" description="Helical" evidence="2">
    <location>
        <begin position="20"/>
        <end position="41"/>
    </location>
</feature>
<sequence length="385" mass="42165">MATSLDENRFSPITPDDHAGSLWIAALLCLVYSIITIFVRGHLRWKMYGTDDYLALAATALQVGEVVAVIVGLNHGLGRTEELLAASQLKKASKAAFAGVIFFILAAVAAKTSTLYLMMRLFNLTGPKSQTHTHARSKVSYWTCIILLVTMGLWGLLSIVALSADCRTSAYIQGDQGQCSRQFLRWQLITAFDVTTECLLVLLCVIIVWPVQLALFMKCQVVLAFAFRLPVAALSIVHLKFISDYTNAPNPGLGLVLALVLQQVQLCWSIIAATVPNLKSFVKSFSSGFGIQLDPDSTGQYSSPRYGRSNGYELGTVDVKGGPKSRSANRSYNDMETQSGLPQQIDAGKPITRDQESIDSGGSQDHIIRKDVQWNIHYEANRNGL</sequence>
<dbReference type="STRING" id="1182541.W9YRY8"/>
<organism evidence="4 5">
    <name type="scientific">Capronia coronata CBS 617.96</name>
    <dbReference type="NCBI Taxonomy" id="1182541"/>
    <lineage>
        <taxon>Eukaryota</taxon>
        <taxon>Fungi</taxon>
        <taxon>Dikarya</taxon>
        <taxon>Ascomycota</taxon>
        <taxon>Pezizomycotina</taxon>
        <taxon>Eurotiomycetes</taxon>
        <taxon>Chaetothyriomycetidae</taxon>
        <taxon>Chaetothyriales</taxon>
        <taxon>Herpotrichiellaceae</taxon>
        <taxon>Capronia</taxon>
    </lineage>
</organism>
<name>W9YRY8_9EURO</name>
<keyword evidence="2" id="KW-0812">Transmembrane</keyword>